<dbReference type="EMBL" id="QGKX02000996">
    <property type="protein sequence ID" value="KAF3552999.1"/>
    <property type="molecule type" value="Genomic_DNA"/>
</dbReference>
<reference evidence="1" key="1">
    <citation type="submission" date="2019-12" db="EMBL/GenBank/DDBJ databases">
        <title>Genome sequencing and annotation of Brassica cretica.</title>
        <authorList>
            <person name="Studholme D.J."/>
            <person name="Sarris P."/>
        </authorList>
    </citation>
    <scope>NUCLEOTIDE SEQUENCE</scope>
    <source>
        <strain evidence="1">PFS-109/04</strain>
        <tissue evidence="1">Leaf</tissue>
    </source>
</reference>
<protein>
    <submittedName>
        <fullName evidence="1">Uncharacterized protein</fullName>
    </submittedName>
</protein>
<evidence type="ECO:0000313" key="1">
    <source>
        <dbReference type="EMBL" id="KAF3552999.1"/>
    </source>
</evidence>
<evidence type="ECO:0000313" key="2">
    <source>
        <dbReference type="Proteomes" id="UP000712600"/>
    </source>
</evidence>
<dbReference type="Proteomes" id="UP000712600">
    <property type="component" value="Unassembled WGS sequence"/>
</dbReference>
<proteinExistence type="predicted"/>
<comment type="caution">
    <text evidence="1">The sequence shown here is derived from an EMBL/GenBank/DDBJ whole genome shotgun (WGS) entry which is preliminary data.</text>
</comment>
<dbReference type="AlphaFoldDB" id="A0A8S9QRK6"/>
<gene>
    <name evidence="1" type="ORF">F2Q69_00014699</name>
</gene>
<accession>A0A8S9QRK6</accession>
<sequence>MTESFRILEATINHMVEIVRKMKAGDGGASDGTASRSSQTVSSYPILSIGQSKTSPPEQRRHHHTFLATIFNRSNSCKHGCGFSYLQLPTRPVSFGNYGKHPFDRGRNSDVEACVIKDEPVFGRPPPLRDKKFEQSDVAMEKKHNMFLKAVHAVLNLEDKVFWRVEY</sequence>
<organism evidence="1 2">
    <name type="scientific">Brassica cretica</name>
    <name type="common">Mustard</name>
    <dbReference type="NCBI Taxonomy" id="69181"/>
    <lineage>
        <taxon>Eukaryota</taxon>
        <taxon>Viridiplantae</taxon>
        <taxon>Streptophyta</taxon>
        <taxon>Embryophyta</taxon>
        <taxon>Tracheophyta</taxon>
        <taxon>Spermatophyta</taxon>
        <taxon>Magnoliopsida</taxon>
        <taxon>eudicotyledons</taxon>
        <taxon>Gunneridae</taxon>
        <taxon>Pentapetalae</taxon>
        <taxon>rosids</taxon>
        <taxon>malvids</taxon>
        <taxon>Brassicales</taxon>
        <taxon>Brassicaceae</taxon>
        <taxon>Brassiceae</taxon>
        <taxon>Brassica</taxon>
    </lineage>
</organism>
<name>A0A8S9QRK6_BRACR</name>